<dbReference type="InterPro" id="IPR027417">
    <property type="entry name" value="P-loop_NTPase"/>
</dbReference>
<feature type="region of interest" description="Disordered" evidence="4">
    <location>
        <begin position="1"/>
        <end position="25"/>
    </location>
</feature>
<evidence type="ECO:0000256" key="3">
    <source>
        <dbReference type="ARBA" id="ARBA00022840"/>
    </source>
</evidence>
<protein>
    <submittedName>
        <fullName evidence="6">ABC transporter ATP-binding protein</fullName>
    </submittedName>
</protein>
<feature type="compositionally biased region" description="Polar residues" evidence="4">
    <location>
        <begin position="1"/>
        <end position="13"/>
    </location>
</feature>
<dbReference type="SUPFAM" id="SSF52540">
    <property type="entry name" value="P-loop containing nucleoside triphosphate hydrolases"/>
    <property type="match status" value="1"/>
</dbReference>
<reference evidence="6" key="1">
    <citation type="submission" date="2024-06" db="EMBL/GenBank/DDBJ databases">
        <title>Complete genome sequence of the cellulolytic actinobacterium, Cellulosimicrobium ES-005.</title>
        <authorList>
            <person name="Matthews C.T."/>
            <person name="Underwood K.D."/>
            <person name="Ghanchi K.M."/>
            <person name="Fields S.D."/>
            <person name="Gardner S.G."/>
        </authorList>
    </citation>
    <scope>NUCLEOTIDE SEQUENCE</scope>
    <source>
        <strain evidence="6">ES-005</strain>
    </source>
</reference>
<dbReference type="PANTHER" id="PTHR42939:SF1">
    <property type="entry name" value="ABC TRANSPORTER ATP-BINDING PROTEIN ALBC-RELATED"/>
    <property type="match status" value="1"/>
</dbReference>
<evidence type="ECO:0000313" key="6">
    <source>
        <dbReference type="EMBL" id="XCH30451.1"/>
    </source>
</evidence>
<dbReference type="PANTHER" id="PTHR42939">
    <property type="entry name" value="ABC TRANSPORTER ATP-BINDING PROTEIN ALBC-RELATED"/>
    <property type="match status" value="1"/>
</dbReference>
<keyword evidence="2" id="KW-0547">Nucleotide-binding</keyword>
<dbReference type="RefSeq" id="WP_353708366.1">
    <property type="nucleotide sequence ID" value="NZ_CP159290.1"/>
</dbReference>
<dbReference type="InterPro" id="IPR003593">
    <property type="entry name" value="AAA+_ATPase"/>
</dbReference>
<dbReference type="Gene3D" id="3.40.50.300">
    <property type="entry name" value="P-loop containing nucleotide triphosphate hydrolases"/>
    <property type="match status" value="1"/>
</dbReference>
<sequence>MTARPTSRPTDQDPTAGTTTSAPAPFAAEVRDVVVRYPRSDGVPALDRATLTVRPGVITGLLGRNGAGKTTLAALLAAFRRPTAGTVRVGPAGDLEDPFENVWATVHTQLVRESGDVWETDKARDTLEYYADLRPHWDADLAARLLDELEVDVRKKPSEMSRGKRSALGAVIGLAARAPLTIFDEVYLGMDAPSRYAFYDALVADYAEHPRTILLSSHLISEVERLFEDVVIIDRGRVLLAENADDVRARGVSLTGPAEVVERHAAGREVLARQRLGGTAQVTLFGTFADDERAAAAEAGLEVGAVPVQDLFVHLTRAGRDEVGARPDTTEEAR</sequence>
<dbReference type="EMBL" id="CP159290">
    <property type="protein sequence ID" value="XCH30451.1"/>
    <property type="molecule type" value="Genomic_DNA"/>
</dbReference>
<evidence type="ECO:0000256" key="1">
    <source>
        <dbReference type="ARBA" id="ARBA00022448"/>
    </source>
</evidence>
<organism evidence="6">
    <name type="scientific">Cellulosimicrobium sp. ES-005</name>
    <dbReference type="NCBI Taxonomy" id="3163031"/>
    <lineage>
        <taxon>Bacteria</taxon>
        <taxon>Bacillati</taxon>
        <taxon>Actinomycetota</taxon>
        <taxon>Actinomycetes</taxon>
        <taxon>Micrococcales</taxon>
        <taxon>Promicromonosporaceae</taxon>
        <taxon>Cellulosimicrobium</taxon>
    </lineage>
</organism>
<dbReference type="GO" id="GO:0016887">
    <property type="term" value="F:ATP hydrolysis activity"/>
    <property type="evidence" value="ECO:0007669"/>
    <property type="project" value="InterPro"/>
</dbReference>
<feature type="compositionally biased region" description="Low complexity" evidence="4">
    <location>
        <begin position="14"/>
        <end position="25"/>
    </location>
</feature>
<evidence type="ECO:0000256" key="2">
    <source>
        <dbReference type="ARBA" id="ARBA00022741"/>
    </source>
</evidence>
<dbReference type="PROSITE" id="PS50893">
    <property type="entry name" value="ABC_TRANSPORTER_2"/>
    <property type="match status" value="1"/>
</dbReference>
<gene>
    <name evidence="6" type="ORF">ABRQ22_01790</name>
</gene>
<keyword evidence="3 6" id="KW-0067">ATP-binding</keyword>
<dbReference type="SMART" id="SM00382">
    <property type="entry name" value="AAA"/>
    <property type="match status" value="1"/>
</dbReference>
<evidence type="ECO:0000256" key="4">
    <source>
        <dbReference type="SAM" id="MobiDB-lite"/>
    </source>
</evidence>
<evidence type="ECO:0000259" key="5">
    <source>
        <dbReference type="PROSITE" id="PS50893"/>
    </source>
</evidence>
<feature type="domain" description="ABC transporter" evidence="5">
    <location>
        <begin position="28"/>
        <end position="260"/>
    </location>
</feature>
<dbReference type="AlphaFoldDB" id="A0AAU8G320"/>
<dbReference type="InterPro" id="IPR051782">
    <property type="entry name" value="ABC_Transporter_VariousFunc"/>
</dbReference>
<accession>A0AAU8G320</accession>
<keyword evidence="1" id="KW-0813">Transport</keyword>
<dbReference type="Pfam" id="PF00005">
    <property type="entry name" value="ABC_tran"/>
    <property type="match status" value="1"/>
</dbReference>
<dbReference type="GO" id="GO:0005524">
    <property type="term" value="F:ATP binding"/>
    <property type="evidence" value="ECO:0007669"/>
    <property type="project" value="UniProtKB-KW"/>
</dbReference>
<dbReference type="InterPro" id="IPR003439">
    <property type="entry name" value="ABC_transporter-like_ATP-bd"/>
</dbReference>
<name>A0AAU8G320_9MICO</name>
<proteinExistence type="predicted"/>